<feature type="transmembrane region" description="Helical" evidence="7">
    <location>
        <begin position="128"/>
        <end position="149"/>
    </location>
</feature>
<feature type="transmembrane region" description="Helical" evidence="7">
    <location>
        <begin position="214"/>
        <end position="236"/>
    </location>
</feature>
<dbReference type="PANTHER" id="PTHR43744:SF12">
    <property type="entry name" value="ABC TRANSPORTER PERMEASE PROTEIN MG189-RELATED"/>
    <property type="match status" value="1"/>
</dbReference>
<evidence type="ECO:0000256" key="5">
    <source>
        <dbReference type="ARBA" id="ARBA00022989"/>
    </source>
</evidence>
<feature type="domain" description="ABC transmembrane type-1" evidence="9">
    <location>
        <begin position="93"/>
        <end position="300"/>
    </location>
</feature>
<keyword evidence="6 7" id="KW-0472">Membrane</keyword>
<dbReference type="EMBL" id="JBHSAY010000020">
    <property type="protein sequence ID" value="MFC4135005.1"/>
    <property type="molecule type" value="Genomic_DNA"/>
</dbReference>
<keyword evidence="2 7" id="KW-0813">Transport</keyword>
<dbReference type="RefSeq" id="WP_253762809.1">
    <property type="nucleotide sequence ID" value="NZ_JAMZDZ010000001.1"/>
</dbReference>
<comment type="caution">
    <text evidence="10">The sequence shown here is derived from an EMBL/GenBank/DDBJ whole genome shotgun (WGS) entry which is preliminary data.</text>
</comment>
<comment type="similarity">
    <text evidence="7">Belongs to the binding-protein-dependent transport system permease family.</text>
</comment>
<dbReference type="InterPro" id="IPR035906">
    <property type="entry name" value="MetI-like_sf"/>
</dbReference>
<dbReference type="Proteomes" id="UP001595816">
    <property type="component" value="Unassembled WGS sequence"/>
</dbReference>
<protein>
    <submittedName>
        <fullName evidence="10">Carbohydrate ABC transporter permease</fullName>
    </submittedName>
</protein>
<feature type="region of interest" description="Disordered" evidence="8">
    <location>
        <begin position="1"/>
        <end position="25"/>
    </location>
</feature>
<feature type="transmembrane region" description="Helical" evidence="7">
    <location>
        <begin position="92"/>
        <end position="116"/>
    </location>
</feature>
<dbReference type="Gene3D" id="1.10.3720.10">
    <property type="entry name" value="MetI-like"/>
    <property type="match status" value="1"/>
</dbReference>
<dbReference type="SUPFAM" id="SSF161098">
    <property type="entry name" value="MetI-like"/>
    <property type="match status" value="1"/>
</dbReference>
<sequence>MTTTTSKHALPTAPGPVAEPPPKSKGEGRLLTGFSHVFLAVWGLMVGVPLLWATVQSFRSDDEILHQPLSLPGSWHIGAFGRAWTKGHIGEYFFNTIVVMTFSVTLSMLLGAMVAYVLARYRFPGNRIVYYLFFTGLVMPIFLGLIPLYKTVQNLAAMLGLSSVIGLNTYGGLILVYIAYSLPFTVFFLHSFFRTLSTDVAEAGLIDGASHTTLFFRVMLPMAKPGLVSIGLFNIIGQWNQFILPNLLMKPQSGFEEGKFVLTQGLLNLVNNSKYETDWARLFAGMTLAMLPILVTYLVFNRQIQAGLTGSITK</sequence>
<evidence type="ECO:0000256" key="2">
    <source>
        <dbReference type="ARBA" id="ARBA00022448"/>
    </source>
</evidence>
<proteinExistence type="inferred from homology"/>
<comment type="subcellular location">
    <subcellularLocation>
        <location evidence="1 7">Cell membrane</location>
        <topology evidence="1 7">Multi-pass membrane protein</topology>
    </subcellularLocation>
</comment>
<dbReference type="PROSITE" id="PS50928">
    <property type="entry name" value="ABC_TM1"/>
    <property type="match status" value="1"/>
</dbReference>
<reference evidence="11" key="1">
    <citation type="journal article" date="2019" name="Int. J. Syst. Evol. Microbiol.">
        <title>The Global Catalogue of Microorganisms (GCM) 10K type strain sequencing project: providing services to taxonomists for standard genome sequencing and annotation.</title>
        <authorList>
            <consortium name="The Broad Institute Genomics Platform"/>
            <consortium name="The Broad Institute Genome Sequencing Center for Infectious Disease"/>
            <person name="Wu L."/>
            <person name="Ma J."/>
        </authorList>
    </citation>
    <scope>NUCLEOTIDE SEQUENCE [LARGE SCALE GENOMIC DNA]</scope>
    <source>
        <strain evidence="11">CGMCC 4.7289</strain>
    </source>
</reference>
<dbReference type="Pfam" id="PF00528">
    <property type="entry name" value="BPD_transp_1"/>
    <property type="match status" value="1"/>
</dbReference>
<evidence type="ECO:0000256" key="3">
    <source>
        <dbReference type="ARBA" id="ARBA00022475"/>
    </source>
</evidence>
<organism evidence="10 11">
    <name type="scientific">Hamadaea flava</name>
    <dbReference type="NCBI Taxonomy" id="1742688"/>
    <lineage>
        <taxon>Bacteria</taxon>
        <taxon>Bacillati</taxon>
        <taxon>Actinomycetota</taxon>
        <taxon>Actinomycetes</taxon>
        <taxon>Micromonosporales</taxon>
        <taxon>Micromonosporaceae</taxon>
        <taxon>Hamadaea</taxon>
    </lineage>
</organism>
<keyword evidence="4 7" id="KW-0812">Transmembrane</keyword>
<evidence type="ECO:0000256" key="7">
    <source>
        <dbReference type="RuleBase" id="RU363032"/>
    </source>
</evidence>
<feature type="transmembrane region" description="Helical" evidence="7">
    <location>
        <begin position="279"/>
        <end position="300"/>
    </location>
</feature>
<evidence type="ECO:0000313" key="11">
    <source>
        <dbReference type="Proteomes" id="UP001595816"/>
    </source>
</evidence>
<evidence type="ECO:0000256" key="6">
    <source>
        <dbReference type="ARBA" id="ARBA00023136"/>
    </source>
</evidence>
<accession>A0ABV8LXJ3</accession>
<name>A0ABV8LXJ3_9ACTN</name>
<dbReference type="PANTHER" id="PTHR43744">
    <property type="entry name" value="ABC TRANSPORTER PERMEASE PROTEIN MG189-RELATED-RELATED"/>
    <property type="match status" value="1"/>
</dbReference>
<keyword evidence="5 7" id="KW-1133">Transmembrane helix</keyword>
<evidence type="ECO:0000256" key="8">
    <source>
        <dbReference type="SAM" id="MobiDB-lite"/>
    </source>
</evidence>
<dbReference type="CDD" id="cd06261">
    <property type="entry name" value="TM_PBP2"/>
    <property type="match status" value="1"/>
</dbReference>
<keyword evidence="11" id="KW-1185">Reference proteome</keyword>
<evidence type="ECO:0000259" key="9">
    <source>
        <dbReference type="PROSITE" id="PS50928"/>
    </source>
</evidence>
<evidence type="ECO:0000256" key="1">
    <source>
        <dbReference type="ARBA" id="ARBA00004651"/>
    </source>
</evidence>
<gene>
    <name evidence="10" type="ORF">ACFOZ4_30715</name>
</gene>
<dbReference type="InterPro" id="IPR000515">
    <property type="entry name" value="MetI-like"/>
</dbReference>
<keyword evidence="3" id="KW-1003">Cell membrane</keyword>
<feature type="transmembrane region" description="Helical" evidence="7">
    <location>
        <begin position="169"/>
        <end position="193"/>
    </location>
</feature>
<evidence type="ECO:0000256" key="4">
    <source>
        <dbReference type="ARBA" id="ARBA00022692"/>
    </source>
</evidence>
<evidence type="ECO:0000313" key="10">
    <source>
        <dbReference type="EMBL" id="MFC4135005.1"/>
    </source>
</evidence>
<feature type="transmembrane region" description="Helical" evidence="7">
    <location>
        <begin position="30"/>
        <end position="52"/>
    </location>
</feature>